<evidence type="ECO:0000256" key="1">
    <source>
        <dbReference type="ARBA" id="ARBA00022801"/>
    </source>
</evidence>
<accession>A0ABW5ZRU2</accession>
<keyword evidence="4" id="KW-1185">Reference proteome</keyword>
<dbReference type="Pfam" id="PF00326">
    <property type="entry name" value="Peptidase_S9"/>
    <property type="match status" value="1"/>
</dbReference>
<name>A0ABW5ZRU2_9FLAO</name>
<dbReference type="GO" id="GO:0016787">
    <property type="term" value="F:hydrolase activity"/>
    <property type="evidence" value="ECO:0007669"/>
    <property type="project" value="UniProtKB-KW"/>
</dbReference>
<sequence>MLQKKYILLLIVTLSVASLFGQNTKILSREPLNIFKNEELANRISVLKNDKRVLKPNFRYLDSVKIEQITYLSDGLKVKGYLSTPLFGVKHPSVIYNRGGNGEFGSLNEFKAVFILAKVASWGYVVVGSQYRGNVGSEGVEEFGGEDVNDVLNLIPVLKELEKADTSRMALYGWSRGGMMTYLTLTKSCEFKAAIVGGGLSDLWKWMETRNDTIETVYAKNIPNYAINTKEALNARSAIQQVDKMCKTTPVLMLHGTNDLSVVPEMALDLSYEFLKKKIPHQLILFKDGNHGLSEHRTEVNYQTKQWLDTYLKY</sequence>
<evidence type="ECO:0000259" key="2">
    <source>
        <dbReference type="Pfam" id="PF00326"/>
    </source>
</evidence>
<organism evidence="3 4">
    <name type="scientific">Psychroserpens luteus</name>
    <dbReference type="NCBI Taxonomy" id="1434066"/>
    <lineage>
        <taxon>Bacteria</taxon>
        <taxon>Pseudomonadati</taxon>
        <taxon>Bacteroidota</taxon>
        <taxon>Flavobacteriia</taxon>
        <taxon>Flavobacteriales</taxon>
        <taxon>Flavobacteriaceae</taxon>
        <taxon>Psychroserpens</taxon>
    </lineage>
</organism>
<keyword evidence="1 3" id="KW-0378">Hydrolase</keyword>
<gene>
    <name evidence="3" type="ORF">ACFS29_08795</name>
</gene>
<dbReference type="EC" id="3.4.-.-" evidence="3"/>
<reference evidence="4" key="1">
    <citation type="journal article" date="2019" name="Int. J. Syst. Evol. Microbiol.">
        <title>The Global Catalogue of Microorganisms (GCM) 10K type strain sequencing project: providing services to taxonomists for standard genome sequencing and annotation.</title>
        <authorList>
            <consortium name="The Broad Institute Genomics Platform"/>
            <consortium name="The Broad Institute Genome Sequencing Center for Infectious Disease"/>
            <person name="Wu L."/>
            <person name="Ma J."/>
        </authorList>
    </citation>
    <scope>NUCLEOTIDE SEQUENCE [LARGE SCALE GENOMIC DNA]</scope>
    <source>
        <strain evidence="4">KCTC 32514</strain>
    </source>
</reference>
<dbReference type="PANTHER" id="PTHR42776">
    <property type="entry name" value="SERINE PEPTIDASE S9 FAMILY MEMBER"/>
    <property type="match status" value="1"/>
</dbReference>
<evidence type="ECO:0000313" key="3">
    <source>
        <dbReference type="EMBL" id="MFD2915733.1"/>
    </source>
</evidence>
<dbReference type="InterPro" id="IPR029058">
    <property type="entry name" value="AB_hydrolase_fold"/>
</dbReference>
<dbReference type="PANTHER" id="PTHR42776:SF27">
    <property type="entry name" value="DIPEPTIDYL PEPTIDASE FAMILY MEMBER 6"/>
    <property type="match status" value="1"/>
</dbReference>
<feature type="domain" description="Peptidase S9 prolyl oligopeptidase catalytic" evidence="2">
    <location>
        <begin position="118"/>
        <end position="309"/>
    </location>
</feature>
<dbReference type="Gene3D" id="3.40.50.1820">
    <property type="entry name" value="alpha/beta hydrolase"/>
    <property type="match status" value="1"/>
</dbReference>
<dbReference type="Proteomes" id="UP001597548">
    <property type="component" value="Unassembled WGS sequence"/>
</dbReference>
<proteinExistence type="predicted"/>
<dbReference type="InterPro" id="IPR001375">
    <property type="entry name" value="Peptidase_S9_cat"/>
</dbReference>
<comment type="caution">
    <text evidence="3">The sequence shown here is derived from an EMBL/GenBank/DDBJ whole genome shotgun (WGS) entry which is preliminary data.</text>
</comment>
<dbReference type="EMBL" id="JBHUOS010000008">
    <property type="protein sequence ID" value="MFD2915733.1"/>
    <property type="molecule type" value="Genomic_DNA"/>
</dbReference>
<dbReference type="SUPFAM" id="SSF53474">
    <property type="entry name" value="alpha/beta-Hydrolases"/>
    <property type="match status" value="1"/>
</dbReference>
<evidence type="ECO:0000313" key="4">
    <source>
        <dbReference type="Proteomes" id="UP001597548"/>
    </source>
</evidence>
<protein>
    <submittedName>
        <fullName evidence="3">Alpha/beta hydrolase family protein</fullName>
        <ecNumber evidence="3">3.4.-.-</ecNumber>
    </submittedName>
</protein>
<dbReference type="RefSeq" id="WP_194509377.1">
    <property type="nucleotide sequence ID" value="NZ_JADILU010000007.1"/>
</dbReference>